<dbReference type="eggNOG" id="COG5305">
    <property type="taxonomic scope" value="Bacteria"/>
</dbReference>
<keyword evidence="1" id="KW-1133">Transmembrane helix</keyword>
<accession>H6L2R9</accession>
<feature type="transmembrane region" description="Helical" evidence="1">
    <location>
        <begin position="219"/>
        <end position="252"/>
    </location>
</feature>
<feature type="transmembrane region" description="Helical" evidence="1">
    <location>
        <begin position="300"/>
        <end position="326"/>
    </location>
</feature>
<dbReference type="RefSeq" id="WP_015692445.1">
    <property type="nucleotide sequence ID" value="NC_016940.1"/>
</dbReference>
<protein>
    <recommendedName>
        <fullName evidence="4">Glycosyltransferase RgtA/B/C/D-like domain-containing protein</fullName>
    </recommendedName>
</protein>
<feature type="transmembrane region" description="Helical" evidence="1">
    <location>
        <begin position="117"/>
        <end position="135"/>
    </location>
</feature>
<feature type="transmembrane region" description="Helical" evidence="1">
    <location>
        <begin position="7"/>
        <end position="28"/>
    </location>
</feature>
<evidence type="ECO:0000313" key="3">
    <source>
        <dbReference type="Proteomes" id="UP000007519"/>
    </source>
</evidence>
<proteinExistence type="predicted"/>
<dbReference type="OrthoDB" id="1489163at2"/>
<keyword evidence="1" id="KW-0472">Membrane</keyword>
<dbReference type="EMBL" id="CP002831">
    <property type="protein sequence ID" value="AFC24826.1"/>
    <property type="molecule type" value="Genomic_DNA"/>
</dbReference>
<evidence type="ECO:0000313" key="2">
    <source>
        <dbReference type="EMBL" id="AFC24826.1"/>
    </source>
</evidence>
<feature type="transmembrane region" description="Helical" evidence="1">
    <location>
        <begin position="264"/>
        <end position="288"/>
    </location>
</feature>
<gene>
    <name evidence="2" type="ordered locus">SGRA_2095</name>
</gene>
<feature type="transmembrane region" description="Helical" evidence="1">
    <location>
        <begin position="190"/>
        <end position="207"/>
    </location>
</feature>
<feature type="transmembrane region" description="Helical" evidence="1">
    <location>
        <begin position="396"/>
        <end position="415"/>
    </location>
</feature>
<reference evidence="2 3" key="1">
    <citation type="journal article" date="2012" name="Stand. Genomic Sci.">
        <title>Complete genome sequencing and analysis of Saprospira grandis str. Lewin, a predatory marine bacterium.</title>
        <authorList>
            <person name="Saw J.H."/>
            <person name="Yuryev A."/>
            <person name="Kanbe M."/>
            <person name="Hou S."/>
            <person name="Young A.G."/>
            <person name="Aizawa S."/>
            <person name="Alam M."/>
        </authorList>
    </citation>
    <scope>NUCLEOTIDE SEQUENCE [LARGE SCALE GENOMIC DNA]</scope>
    <source>
        <strain evidence="2 3">Lewin</strain>
    </source>
</reference>
<dbReference type="STRING" id="984262.SGRA_2095"/>
<evidence type="ECO:0000256" key="1">
    <source>
        <dbReference type="SAM" id="Phobius"/>
    </source>
</evidence>
<keyword evidence="1" id="KW-0812">Transmembrane</keyword>
<dbReference type="KEGG" id="sgn:SGRA_2095"/>
<feature type="transmembrane region" description="Helical" evidence="1">
    <location>
        <begin position="62"/>
        <end position="84"/>
    </location>
</feature>
<dbReference type="HOGENOM" id="CLU_495105_0_0_10"/>
<feature type="transmembrane region" description="Helical" evidence="1">
    <location>
        <begin position="346"/>
        <end position="367"/>
    </location>
</feature>
<organism evidence="2 3">
    <name type="scientific">Saprospira grandis (strain Lewin)</name>
    <dbReference type="NCBI Taxonomy" id="984262"/>
    <lineage>
        <taxon>Bacteria</taxon>
        <taxon>Pseudomonadati</taxon>
        <taxon>Bacteroidota</taxon>
        <taxon>Saprospiria</taxon>
        <taxon>Saprospirales</taxon>
        <taxon>Saprospiraceae</taxon>
        <taxon>Saprospira</taxon>
    </lineage>
</organism>
<name>H6L2R9_SAPGL</name>
<dbReference type="AlphaFoldDB" id="H6L2R9"/>
<evidence type="ECO:0008006" key="4">
    <source>
        <dbReference type="Google" id="ProtNLM"/>
    </source>
</evidence>
<keyword evidence="3" id="KW-1185">Reference proteome</keyword>
<sequence length="550" mass="63974">MQKHLTTLALFGALLGLGGFALLAYLFWGLDYESFAQLLLAWAGKSDWLDRFEQDYFPKSRWLFLGYSLPFFALGYLAFLAYAYKKRALWLSAAAEQLRLWVQLIGQEFRQTKPIEWAFLLPILCFWSISTLYQIQQLPIEYDEAWSFLHFSSRSPLFSLISPHNNHILYTFCSSLLHQLGVAGPWDLRLPSFLAIFGLMFFSYWYYRRLLGWRWGLAILALLALAPPIYIYGILGRGYGILLFFLGAYLWADSQENRQLWPLLLLLAWGGIYSNPIFVLPYLGLALSRFGQANYWRQQLLFALGSLLLYSPFILANGAQILAGAAADSGQSLGNTYFYLYRLIDWQFLGRRLPLFWPYLLLVLGLLPLVNKRGYWLAFSLLWPILLPFLDQQWPYRIFCYLYLFFLPYLGLALAKMPFKKAFILPLGLVLGLQFWASRGHYFLHWSRPLDAEAQKIAQLLLADPQAEVCYSFARYDKPLLQYYFLRAKRKLACPMPFAGSQEQANFGPHFPYVLLDTEDYKAPPSIADSLARHYQVIYRNERLILYKLN</sequence>
<dbReference type="Proteomes" id="UP000007519">
    <property type="component" value="Chromosome"/>
</dbReference>